<feature type="domain" description="M23ase beta-sheet core" evidence="3">
    <location>
        <begin position="459"/>
        <end position="552"/>
    </location>
</feature>
<evidence type="ECO:0000256" key="1">
    <source>
        <dbReference type="SAM" id="Coils"/>
    </source>
</evidence>
<feature type="coiled-coil region" evidence="1">
    <location>
        <begin position="280"/>
        <end position="331"/>
    </location>
</feature>
<keyword evidence="2" id="KW-0732">Signal</keyword>
<dbReference type="InterPro" id="IPR011055">
    <property type="entry name" value="Dup_hybrid_motif"/>
</dbReference>
<dbReference type="RefSeq" id="WP_083290662.1">
    <property type="nucleotide sequence ID" value="NZ_JAUUOW010000008.1"/>
</dbReference>
<dbReference type="PANTHER" id="PTHR21666:SF270">
    <property type="entry name" value="MUREIN HYDROLASE ACTIVATOR ENVC"/>
    <property type="match status" value="1"/>
</dbReference>
<organism evidence="4 5">
    <name type="scientific">Oligella urethralis</name>
    <dbReference type="NCBI Taxonomy" id="90245"/>
    <lineage>
        <taxon>Bacteria</taxon>
        <taxon>Pseudomonadati</taxon>
        <taxon>Pseudomonadota</taxon>
        <taxon>Betaproteobacteria</taxon>
        <taxon>Burkholderiales</taxon>
        <taxon>Alcaligenaceae</taxon>
        <taxon>Oligella</taxon>
    </lineage>
</organism>
<feature type="coiled-coil region" evidence="1">
    <location>
        <begin position="359"/>
        <end position="427"/>
    </location>
</feature>
<dbReference type="CDD" id="cd12797">
    <property type="entry name" value="M23_peptidase"/>
    <property type="match status" value="1"/>
</dbReference>
<evidence type="ECO:0000313" key="5">
    <source>
        <dbReference type="Proteomes" id="UP000250242"/>
    </source>
</evidence>
<dbReference type="Pfam" id="PF01551">
    <property type="entry name" value="Peptidase_M23"/>
    <property type="match status" value="1"/>
</dbReference>
<dbReference type="InterPro" id="IPR050570">
    <property type="entry name" value="Cell_wall_metabolism_enzyme"/>
</dbReference>
<feature type="coiled-coil region" evidence="1">
    <location>
        <begin position="180"/>
        <end position="246"/>
    </location>
</feature>
<feature type="signal peptide" evidence="2">
    <location>
        <begin position="1"/>
        <end position="38"/>
    </location>
</feature>
<dbReference type="Proteomes" id="UP000250242">
    <property type="component" value="Unassembled WGS sequence"/>
</dbReference>
<dbReference type="Gene3D" id="2.70.70.10">
    <property type="entry name" value="Glucose Permease (Domain IIA)"/>
    <property type="match status" value="1"/>
</dbReference>
<dbReference type="PANTHER" id="PTHR21666">
    <property type="entry name" value="PEPTIDASE-RELATED"/>
    <property type="match status" value="1"/>
</dbReference>
<dbReference type="InterPro" id="IPR016047">
    <property type="entry name" value="M23ase_b-sheet_dom"/>
</dbReference>
<evidence type="ECO:0000259" key="3">
    <source>
        <dbReference type="Pfam" id="PF01551"/>
    </source>
</evidence>
<name>A0A2X1UQA6_9BURK</name>
<reference evidence="4 5" key="1">
    <citation type="submission" date="2018-06" db="EMBL/GenBank/DDBJ databases">
        <authorList>
            <consortium name="Pathogen Informatics"/>
            <person name="Doyle S."/>
        </authorList>
    </citation>
    <scope>NUCLEOTIDE SEQUENCE [LARGE SCALE GENOMIC DNA]</scope>
    <source>
        <strain evidence="4 5">NCTC11009</strain>
    </source>
</reference>
<proteinExistence type="predicted"/>
<sequence length="558" mass="61942">MAVVPITRNSIRAKQIKRASRAAVAACAALFLVCSALAKVAIAQSQSLSDLSQQQKSAERQRAELEKRIDSIKKAIQSQETEKKDVVDRLGQSERNISRINAELDRLQEQQDETEHEIVLLRRQADGQRILLAERQEDLGQQIYTQYTSGLSPWSALLSGGDAQKIGRDMGYLSYVARARARAVEELNQALLSLQKTESEIKGRQQKIERLAQQSLASKNELEKEQQKYQGELAKIESDLKRRRAEQGRLKGDQQRLDSLIGELGRTITQQRELAQQAAIERQRRALAHQQQLAQEREAQAKRAAEQAALAQQQAERAAALRAQAQQKQQEALSQQRLTEIQIRAVENDIARAIGPEALDQAKRRMTAMLNQRAQSQQQLAAARQQQENAEIEAAKARLARERALEAQRLEAQAREDERKAKALAASTTAGIPQGAPWPLRGTIQGKFGRTRPDTGGVWRGILIQAKAGAPVKAVAGGTVVFADWMRGFGNLIIVDHGNDYMSVYGYNQSLSLKVGQTVRSGQTIARAGSTGGQVEPALYFEIRRGTQPIDPLRMLAK</sequence>
<dbReference type="EMBL" id="UATH01000001">
    <property type="protein sequence ID" value="SPY09276.1"/>
    <property type="molecule type" value="Genomic_DNA"/>
</dbReference>
<gene>
    <name evidence="4" type="primary">envC</name>
    <name evidence="4" type="ORF">NCTC11009_02539</name>
</gene>
<dbReference type="FunFam" id="2.70.70.10:FF:000003">
    <property type="entry name" value="Murein hydrolase activator EnvC"/>
    <property type="match status" value="1"/>
</dbReference>
<evidence type="ECO:0000256" key="2">
    <source>
        <dbReference type="SAM" id="SignalP"/>
    </source>
</evidence>
<accession>A0A2X1UQA6</accession>
<evidence type="ECO:0000313" key="4">
    <source>
        <dbReference type="EMBL" id="SPY09276.1"/>
    </source>
</evidence>
<dbReference type="GO" id="GO:0004222">
    <property type="term" value="F:metalloendopeptidase activity"/>
    <property type="evidence" value="ECO:0007669"/>
    <property type="project" value="TreeGrafter"/>
</dbReference>
<protein>
    <submittedName>
        <fullName evidence="4">Septal ring factor</fullName>
    </submittedName>
</protein>
<feature type="coiled-coil region" evidence="1">
    <location>
        <begin position="48"/>
        <end position="124"/>
    </location>
</feature>
<dbReference type="SUPFAM" id="SSF51261">
    <property type="entry name" value="Duplicated hybrid motif"/>
    <property type="match status" value="1"/>
</dbReference>
<dbReference type="AlphaFoldDB" id="A0A2X1UQA6"/>
<feature type="chain" id="PRO_5015947053" evidence="2">
    <location>
        <begin position="39"/>
        <end position="558"/>
    </location>
</feature>
<keyword evidence="1" id="KW-0175">Coiled coil</keyword>